<dbReference type="PANTHER" id="PTHR43085">
    <property type="entry name" value="HEXOKINASE FAMILY MEMBER"/>
    <property type="match status" value="1"/>
</dbReference>
<dbReference type="Proteomes" id="UP000184052">
    <property type="component" value="Unassembled WGS sequence"/>
</dbReference>
<dbReference type="RefSeq" id="WP_073049804.1">
    <property type="nucleotide sequence ID" value="NZ_FQZL01000018.1"/>
</dbReference>
<dbReference type="GO" id="GO:0016301">
    <property type="term" value="F:kinase activity"/>
    <property type="evidence" value="ECO:0007669"/>
    <property type="project" value="UniProtKB-KW"/>
</dbReference>
<dbReference type="AlphaFoldDB" id="A0A1M6IP27"/>
<proteinExistence type="inferred from homology"/>
<protein>
    <submittedName>
        <fullName evidence="5">Fructoselysine 6-kinase</fullName>
    </submittedName>
</protein>
<dbReference type="STRING" id="1121476.SAMN02745751_02380"/>
<evidence type="ECO:0000313" key="5">
    <source>
        <dbReference type="EMBL" id="SHJ36176.1"/>
    </source>
</evidence>
<dbReference type="EMBL" id="FQZL01000018">
    <property type="protein sequence ID" value="SHJ36176.1"/>
    <property type="molecule type" value="Genomic_DNA"/>
</dbReference>
<dbReference type="Gene3D" id="3.40.1190.20">
    <property type="match status" value="1"/>
</dbReference>
<reference evidence="5 6" key="1">
    <citation type="submission" date="2016-11" db="EMBL/GenBank/DDBJ databases">
        <authorList>
            <person name="Jaros S."/>
            <person name="Januszkiewicz K."/>
            <person name="Wedrychowicz H."/>
        </authorList>
    </citation>
    <scope>NUCLEOTIDE SEQUENCE [LARGE SCALE GENOMIC DNA]</scope>
    <source>
        <strain evidence="5 6">DSM 17477</strain>
    </source>
</reference>
<dbReference type="NCBIfam" id="NF007321">
    <property type="entry name" value="PRK09813.1"/>
    <property type="match status" value="1"/>
</dbReference>
<dbReference type="InterPro" id="IPR011611">
    <property type="entry name" value="PfkB_dom"/>
</dbReference>
<comment type="similarity">
    <text evidence="1">Belongs to the carbohydrate kinase PfkB family.</text>
</comment>
<dbReference type="OrthoDB" id="9775849at2"/>
<dbReference type="PANTHER" id="PTHR43085:SF41">
    <property type="entry name" value="FRUCTOSELYSINE 6-KINASE"/>
    <property type="match status" value="1"/>
</dbReference>
<keyword evidence="2" id="KW-0808">Transferase</keyword>
<dbReference type="InterPro" id="IPR050306">
    <property type="entry name" value="PfkB_Carbo_kinase"/>
</dbReference>
<sequence>MEKKIRIAAVGDNCMDVYDNTGEAFPGGNPVNVAVYVKRMNGESSYTGVVGTDDYGKFMVEAISAKGVDVSHVKVMDGRTAVTHVEIKNGDRILGEYEEGVMADFKLTEEDIDFLCSHDLVVTGIWGMVESELHKIKDRGVPVAFDFADKPDHEITHEALPYVDYAFFSDDSKNDEELHEFMKCIKTKGPGVVVVTRGEKGSMAYDGIEFTKFGIMDCEVVDSMGAGDSYIAGFLMGVLEGESILECMRKGAHSSSLTIGYYGAW</sequence>
<keyword evidence="3 5" id="KW-0418">Kinase</keyword>
<name>A0A1M6IP27_9FIRM</name>
<evidence type="ECO:0000256" key="2">
    <source>
        <dbReference type="ARBA" id="ARBA00022679"/>
    </source>
</evidence>
<organism evidence="5 6">
    <name type="scientific">Dethiosulfatibacter aminovorans DSM 17477</name>
    <dbReference type="NCBI Taxonomy" id="1121476"/>
    <lineage>
        <taxon>Bacteria</taxon>
        <taxon>Bacillati</taxon>
        <taxon>Bacillota</taxon>
        <taxon>Tissierellia</taxon>
        <taxon>Dethiosulfatibacter</taxon>
    </lineage>
</organism>
<dbReference type="Pfam" id="PF00294">
    <property type="entry name" value="PfkB"/>
    <property type="match status" value="1"/>
</dbReference>
<accession>A0A1M6IP27</accession>
<evidence type="ECO:0000313" key="6">
    <source>
        <dbReference type="Proteomes" id="UP000184052"/>
    </source>
</evidence>
<evidence type="ECO:0000256" key="3">
    <source>
        <dbReference type="ARBA" id="ARBA00022777"/>
    </source>
</evidence>
<dbReference type="SUPFAM" id="SSF53613">
    <property type="entry name" value="Ribokinase-like"/>
    <property type="match status" value="1"/>
</dbReference>
<dbReference type="InterPro" id="IPR002173">
    <property type="entry name" value="Carboh/pur_kinase_PfkB_CS"/>
</dbReference>
<gene>
    <name evidence="5" type="ORF">SAMN02745751_02380</name>
</gene>
<evidence type="ECO:0000259" key="4">
    <source>
        <dbReference type="Pfam" id="PF00294"/>
    </source>
</evidence>
<feature type="domain" description="Carbohydrate kinase PfkB" evidence="4">
    <location>
        <begin position="18"/>
        <end position="264"/>
    </location>
</feature>
<dbReference type="PROSITE" id="PS00584">
    <property type="entry name" value="PFKB_KINASES_2"/>
    <property type="match status" value="1"/>
</dbReference>
<evidence type="ECO:0000256" key="1">
    <source>
        <dbReference type="ARBA" id="ARBA00010688"/>
    </source>
</evidence>
<dbReference type="InterPro" id="IPR029056">
    <property type="entry name" value="Ribokinase-like"/>
</dbReference>
<keyword evidence="6" id="KW-1185">Reference proteome</keyword>